<evidence type="ECO:0000259" key="8">
    <source>
        <dbReference type="Pfam" id="PF16822"/>
    </source>
</evidence>
<dbReference type="Pfam" id="PF16822">
    <property type="entry name" value="ALGX"/>
    <property type="match status" value="1"/>
</dbReference>
<feature type="compositionally biased region" description="Polar residues" evidence="7">
    <location>
        <begin position="238"/>
        <end position="255"/>
    </location>
</feature>
<accession>A0A956RN01</accession>
<feature type="region of interest" description="Disordered" evidence="7">
    <location>
        <begin position="223"/>
        <end position="264"/>
    </location>
</feature>
<keyword evidence="4" id="KW-0732">Signal</keyword>
<evidence type="ECO:0000256" key="5">
    <source>
        <dbReference type="ARBA" id="ARBA00022764"/>
    </source>
</evidence>
<keyword evidence="5" id="KW-0574">Periplasm</keyword>
<dbReference type="InterPro" id="IPR031811">
    <property type="entry name" value="ALGX/ALGJ_SGNH-like"/>
</dbReference>
<comment type="caution">
    <text evidence="9">The sequence shown here is derived from an EMBL/GenBank/DDBJ whole genome shotgun (WGS) entry which is preliminary data.</text>
</comment>
<proteinExistence type="predicted"/>
<evidence type="ECO:0000256" key="6">
    <source>
        <dbReference type="ARBA" id="ARBA00022841"/>
    </source>
</evidence>
<organism evidence="9 10">
    <name type="scientific">Eiseniibacteriota bacterium</name>
    <dbReference type="NCBI Taxonomy" id="2212470"/>
    <lineage>
        <taxon>Bacteria</taxon>
        <taxon>Candidatus Eiseniibacteriota</taxon>
    </lineage>
</organism>
<sequence length="435" mass="48670">MRFLRSALLIPLGLTIAFLLAEGLCRLYLAIVPAPPDSPYLADRQAIYRLRPTPAAEIEDPDDVINSLGFRDREHATERVPGTARIMGLGDSFVYGRVSLSDNFLRVTESRINSKSDANPPVEMYLMGIGGYSTENELGVLREFGPQLQPDLVVLNFFVGNDILGIPVRGEVLRGRLYYVGSPHTILNVLRKSRVFVVSESFFLTNIKRRLLRRRIPMANVGTESREVAGARPDPAGTDTSSAAVTPDVASSSGKQDAGPAARPPSREYLYIQEKRFPIYLRKQRGKETRWWRKAEQYLAGVDDWCAEHHVPWVLVIIPTEVQVDAQVRRQVLDGLNLSADDFDFERPQRRLRDFASARGIECLDLLPLMRERHRTEGRLYVPNDTHWNDRGNHIAGEALAGFITDRGLLTGKESGGVRAEETSGTQHATMPAGR</sequence>
<evidence type="ECO:0000256" key="2">
    <source>
        <dbReference type="ARBA" id="ARBA00005182"/>
    </source>
</evidence>
<dbReference type="Gene3D" id="3.40.50.1110">
    <property type="entry name" value="SGNH hydrolase"/>
    <property type="match status" value="1"/>
</dbReference>
<dbReference type="GO" id="GO:0042121">
    <property type="term" value="P:alginic acid biosynthetic process"/>
    <property type="evidence" value="ECO:0007669"/>
    <property type="project" value="UniProtKB-KW"/>
</dbReference>
<evidence type="ECO:0000256" key="1">
    <source>
        <dbReference type="ARBA" id="ARBA00004418"/>
    </source>
</evidence>
<dbReference type="GO" id="GO:0016740">
    <property type="term" value="F:transferase activity"/>
    <property type="evidence" value="ECO:0007669"/>
    <property type="project" value="UniProtKB-KW"/>
</dbReference>
<evidence type="ECO:0000256" key="7">
    <source>
        <dbReference type="SAM" id="MobiDB-lite"/>
    </source>
</evidence>
<dbReference type="InterPro" id="IPR036514">
    <property type="entry name" value="SGNH_hydro_sf"/>
</dbReference>
<evidence type="ECO:0000313" key="9">
    <source>
        <dbReference type="EMBL" id="MCA9726986.1"/>
    </source>
</evidence>
<reference evidence="9" key="1">
    <citation type="submission" date="2020-04" db="EMBL/GenBank/DDBJ databases">
        <authorList>
            <person name="Zhang T."/>
        </authorList>
    </citation>
    <scope>NUCLEOTIDE SEQUENCE</scope>
    <source>
        <strain evidence="9">HKST-UBA01</strain>
    </source>
</reference>
<dbReference type="AlphaFoldDB" id="A0A956RN01"/>
<protein>
    <recommendedName>
        <fullName evidence="8">AlgX/AlgJ SGNH hydrolase-like domain-containing protein</fullName>
    </recommendedName>
</protein>
<evidence type="ECO:0000256" key="3">
    <source>
        <dbReference type="ARBA" id="ARBA00022679"/>
    </source>
</evidence>
<reference evidence="9" key="2">
    <citation type="journal article" date="2021" name="Microbiome">
        <title>Successional dynamics and alternative stable states in a saline activated sludge microbial community over 9 years.</title>
        <authorList>
            <person name="Wang Y."/>
            <person name="Ye J."/>
            <person name="Ju F."/>
            <person name="Liu L."/>
            <person name="Boyd J.A."/>
            <person name="Deng Y."/>
            <person name="Parks D.H."/>
            <person name="Jiang X."/>
            <person name="Yin X."/>
            <person name="Woodcroft B.J."/>
            <person name="Tyson G.W."/>
            <person name="Hugenholtz P."/>
            <person name="Polz M.F."/>
            <person name="Zhang T."/>
        </authorList>
    </citation>
    <scope>NUCLEOTIDE SEQUENCE</scope>
    <source>
        <strain evidence="9">HKST-UBA01</strain>
    </source>
</reference>
<dbReference type="SUPFAM" id="SSF52266">
    <property type="entry name" value="SGNH hydrolase"/>
    <property type="match status" value="1"/>
</dbReference>
<keyword evidence="3" id="KW-0808">Transferase</keyword>
<dbReference type="Proteomes" id="UP000697710">
    <property type="component" value="Unassembled WGS sequence"/>
</dbReference>
<feature type="domain" description="AlgX/AlgJ SGNH hydrolase-like" evidence="8">
    <location>
        <begin position="293"/>
        <end position="419"/>
    </location>
</feature>
<feature type="region of interest" description="Disordered" evidence="7">
    <location>
        <begin position="414"/>
        <end position="435"/>
    </location>
</feature>
<gene>
    <name evidence="9" type="ORF">KC729_04830</name>
</gene>
<keyword evidence="6" id="KW-0016">Alginate biosynthesis</keyword>
<name>A0A956RN01_UNCEI</name>
<dbReference type="EMBL" id="JAGQHR010000093">
    <property type="protein sequence ID" value="MCA9726986.1"/>
    <property type="molecule type" value="Genomic_DNA"/>
</dbReference>
<evidence type="ECO:0000313" key="10">
    <source>
        <dbReference type="Proteomes" id="UP000697710"/>
    </source>
</evidence>
<comment type="pathway">
    <text evidence="2">Glycan biosynthesis; alginate biosynthesis.</text>
</comment>
<dbReference type="GO" id="GO:0042597">
    <property type="term" value="C:periplasmic space"/>
    <property type="evidence" value="ECO:0007669"/>
    <property type="project" value="UniProtKB-SubCell"/>
</dbReference>
<comment type="subcellular location">
    <subcellularLocation>
        <location evidence="1">Periplasm</location>
    </subcellularLocation>
</comment>
<evidence type="ECO:0000256" key="4">
    <source>
        <dbReference type="ARBA" id="ARBA00022729"/>
    </source>
</evidence>